<dbReference type="InterPro" id="IPR020476">
    <property type="entry name" value="Nudix_hydrolase"/>
</dbReference>
<dbReference type="RefSeq" id="WP_344347736.1">
    <property type="nucleotide sequence ID" value="NZ_BAAASM010000012.1"/>
</dbReference>
<organism evidence="6 7">
    <name type="scientific">Streptomyces nogalater</name>
    <dbReference type="NCBI Taxonomy" id="38314"/>
    <lineage>
        <taxon>Bacteria</taxon>
        <taxon>Bacillati</taxon>
        <taxon>Actinomycetota</taxon>
        <taxon>Actinomycetes</taxon>
        <taxon>Kitasatosporales</taxon>
        <taxon>Streptomycetaceae</taxon>
        <taxon>Streptomyces</taxon>
    </lineage>
</organism>
<dbReference type="CDD" id="cd02883">
    <property type="entry name" value="NUDIX_Hydrolase"/>
    <property type="match status" value="1"/>
</dbReference>
<reference evidence="7" key="1">
    <citation type="journal article" date="2019" name="Int. J. Syst. Evol. Microbiol.">
        <title>The Global Catalogue of Microorganisms (GCM) 10K type strain sequencing project: providing services to taxonomists for standard genome sequencing and annotation.</title>
        <authorList>
            <consortium name="The Broad Institute Genomics Platform"/>
            <consortium name="The Broad Institute Genome Sequencing Center for Infectious Disease"/>
            <person name="Wu L."/>
            <person name="Ma J."/>
        </authorList>
    </citation>
    <scope>NUCLEOTIDE SEQUENCE [LARGE SCALE GENOMIC DNA]</scope>
    <source>
        <strain evidence="7">KCTC 5701</strain>
    </source>
</reference>
<comment type="cofactor">
    <cofactor evidence="1">
        <name>Mg(2+)</name>
        <dbReference type="ChEBI" id="CHEBI:18420"/>
    </cofactor>
</comment>
<dbReference type="PANTHER" id="PTHR43046">
    <property type="entry name" value="GDP-MANNOSE MANNOSYL HYDROLASE"/>
    <property type="match status" value="1"/>
</dbReference>
<feature type="domain" description="Nudix hydrolase" evidence="5">
    <location>
        <begin position="43"/>
        <end position="170"/>
    </location>
</feature>
<dbReference type="PROSITE" id="PS00893">
    <property type="entry name" value="NUDIX_BOX"/>
    <property type="match status" value="1"/>
</dbReference>
<sequence>MPEQRGHHVEMAAPHPPPLAVDDRGNALVSFVLAAEDMPPGDAPLPVALVALWHGSRVLMVFDRFRQAWELPGGQIDPDETPRQAAARELLEETNHVPQGQLRFVGFASFTLAPDQHAEYGALFTGLAADVSQLFQPNNEIAAIRWWDLRESLPGRLQPLDAYLAELTRNTSSITRHGTAGG</sequence>
<comment type="similarity">
    <text evidence="2 4">Belongs to the Nudix hydrolase family.</text>
</comment>
<evidence type="ECO:0000259" key="5">
    <source>
        <dbReference type="PROSITE" id="PS51462"/>
    </source>
</evidence>
<evidence type="ECO:0000256" key="2">
    <source>
        <dbReference type="ARBA" id="ARBA00005582"/>
    </source>
</evidence>
<evidence type="ECO:0000313" key="6">
    <source>
        <dbReference type="EMBL" id="MFC5659738.1"/>
    </source>
</evidence>
<dbReference type="GO" id="GO:0016787">
    <property type="term" value="F:hydrolase activity"/>
    <property type="evidence" value="ECO:0007669"/>
    <property type="project" value="UniProtKB-KW"/>
</dbReference>
<evidence type="ECO:0000256" key="4">
    <source>
        <dbReference type="RuleBase" id="RU003476"/>
    </source>
</evidence>
<evidence type="ECO:0000313" key="7">
    <source>
        <dbReference type="Proteomes" id="UP001596065"/>
    </source>
</evidence>
<keyword evidence="3 4" id="KW-0378">Hydrolase</keyword>
<dbReference type="SUPFAM" id="SSF55811">
    <property type="entry name" value="Nudix"/>
    <property type="match status" value="1"/>
</dbReference>
<dbReference type="Gene3D" id="3.90.79.10">
    <property type="entry name" value="Nucleoside Triphosphate Pyrophosphohydrolase"/>
    <property type="match status" value="1"/>
</dbReference>
<evidence type="ECO:0000256" key="1">
    <source>
        <dbReference type="ARBA" id="ARBA00001946"/>
    </source>
</evidence>
<comment type="caution">
    <text evidence="6">The sequence shown here is derived from an EMBL/GenBank/DDBJ whole genome shotgun (WGS) entry which is preliminary data.</text>
</comment>
<accession>A0ABW0WPQ2</accession>
<dbReference type="EMBL" id="JBHSOE010000073">
    <property type="protein sequence ID" value="MFC5659738.1"/>
    <property type="molecule type" value="Genomic_DNA"/>
</dbReference>
<dbReference type="EC" id="3.6.-.-" evidence="6"/>
<dbReference type="PROSITE" id="PS51462">
    <property type="entry name" value="NUDIX"/>
    <property type="match status" value="1"/>
</dbReference>
<name>A0ABW0WPQ2_STRNO</name>
<gene>
    <name evidence="6" type="ORF">ACFP3J_30230</name>
</gene>
<dbReference type="PANTHER" id="PTHR43046:SF14">
    <property type="entry name" value="MUTT_NUDIX FAMILY PROTEIN"/>
    <property type="match status" value="1"/>
</dbReference>
<dbReference type="PRINTS" id="PR00502">
    <property type="entry name" value="NUDIXFAMILY"/>
</dbReference>
<dbReference type="Proteomes" id="UP001596065">
    <property type="component" value="Unassembled WGS sequence"/>
</dbReference>
<dbReference type="InterPro" id="IPR000086">
    <property type="entry name" value="NUDIX_hydrolase_dom"/>
</dbReference>
<dbReference type="Pfam" id="PF00293">
    <property type="entry name" value="NUDIX"/>
    <property type="match status" value="1"/>
</dbReference>
<proteinExistence type="inferred from homology"/>
<dbReference type="InterPro" id="IPR015797">
    <property type="entry name" value="NUDIX_hydrolase-like_dom_sf"/>
</dbReference>
<keyword evidence="7" id="KW-1185">Reference proteome</keyword>
<dbReference type="InterPro" id="IPR020084">
    <property type="entry name" value="NUDIX_hydrolase_CS"/>
</dbReference>
<evidence type="ECO:0000256" key="3">
    <source>
        <dbReference type="ARBA" id="ARBA00022801"/>
    </source>
</evidence>
<protein>
    <submittedName>
        <fullName evidence="6">NUDIX hydrolase</fullName>
        <ecNumber evidence="6">3.6.-.-</ecNumber>
    </submittedName>
</protein>